<evidence type="ECO:0000313" key="2">
    <source>
        <dbReference type="EMBL" id="MBB5272123.1"/>
    </source>
</evidence>
<keyword evidence="3" id="KW-1185">Reference proteome</keyword>
<keyword evidence="1" id="KW-0732">Signal</keyword>
<feature type="chain" id="PRO_5030574226" evidence="1">
    <location>
        <begin position="27"/>
        <end position="117"/>
    </location>
</feature>
<reference evidence="2 3" key="1">
    <citation type="submission" date="2020-08" db="EMBL/GenBank/DDBJ databases">
        <title>Genomic Encyclopedia of Type Strains, Phase IV (KMG-IV): sequencing the most valuable type-strain genomes for metagenomic binning, comparative biology and taxonomic classification.</title>
        <authorList>
            <person name="Goeker M."/>
        </authorList>
    </citation>
    <scope>NUCLEOTIDE SEQUENCE [LARGE SCALE GENOMIC DNA]</scope>
    <source>
        <strain evidence="2 3">DSM 29781</strain>
    </source>
</reference>
<name>A0A7W8HJ28_9BURK</name>
<proteinExistence type="predicted"/>
<feature type="signal peptide" evidence="1">
    <location>
        <begin position="1"/>
        <end position="26"/>
    </location>
</feature>
<dbReference type="Proteomes" id="UP000532440">
    <property type="component" value="Unassembled WGS sequence"/>
</dbReference>
<evidence type="ECO:0000256" key="1">
    <source>
        <dbReference type="SAM" id="SignalP"/>
    </source>
</evidence>
<organism evidence="2 3">
    <name type="scientific">Quisquiliibacterium transsilvanicum</name>
    <dbReference type="NCBI Taxonomy" id="1549638"/>
    <lineage>
        <taxon>Bacteria</taxon>
        <taxon>Pseudomonadati</taxon>
        <taxon>Pseudomonadota</taxon>
        <taxon>Betaproteobacteria</taxon>
        <taxon>Burkholderiales</taxon>
        <taxon>Burkholderiaceae</taxon>
        <taxon>Quisquiliibacterium</taxon>
    </lineage>
</organism>
<gene>
    <name evidence="2" type="ORF">HNQ70_002137</name>
</gene>
<protein>
    <submittedName>
        <fullName evidence="2">Uncharacterized protein</fullName>
    </submittedName>
</protein>
<dbReference type="RefSeq" id="WP_183967238.1">
    <property type="nucleotide sequence ID" value="NZ_BAABEW010000002.1"/>
</dbReference>
<comment type="caution">
    <text evidence="2">The sequence shown here is derived from an EMBL/GenBank/DDBJ whole genome shotgun (WGS) entry which is preliminary data.</text>
</comment>
<dbReference type="EMBL" id="JACHGB010000004">
    <property type="protein sequence ID" value="MBB5272123.1"/>
    <property type="molecule type" value="Genomic_DNA"/>
</dbReference>
<sequence length="117" mass="13053">MKPRSKNGYRVAALLACAAVWLPAWGQPRTFDEATRLGTLEVTVFPQARLDGKEILLAPGARIRNESNLLAVPSTLRGNVPVRYRTDPMGQVLDAWILTSEELQIAKDEARRRPSTR</sequence>
<evidence type="ECO:0000313" key="3">
    <source>
        <dbReference type="Proteomes" id="UP000532440"/>
    </source>
</evidence>
<accession>A0A7W8HJ28</accession>
<dbReference type="AlphaFoldDB" id="A0A7W8HJ28"/>